<gene>
    <name evidence="1" type="ORF">LSH36_930g00134</name>
</gene>
<dbReference type="InterPro" id="IPR019374">
    <property type="entry name" value="Ribosomal_mS22"/>
</dbReference>
<reference evidence="1" key="1">
    <citation type="journal article" date="2023" name="Mol. Biol. Evol.">
        <title>Third-Generation Sequencing Reveals the Adaptive Role of the Epigenome in Three Deep-Sea Polychaetes.</title>
        <authorList>
            <person name="Perez M."/>
            <person name="Aroh O."/>
            <person name="Sun Y."/>
            <person name="Lan Y."/>
            <person name="Juniper S.K."/>
            <person name="Young C.R."/>
            <person name="Angers B."/>
            <person name="Qian P.Y."/>
        </authorList>
    </citation>
    <scope>NUCLEOTIDE SEQUENCE</scope>
    <source>
        <strain evidence="1">P08H-3</strain>
    </source>
</reference>
<sequence length="310" mass="35790">DTFLFLGTISGPDPEKLFVRRDVQSILKKITGFDFQTIFKEHFANVKSPKYQLLTEAEFEQVRQEAAKKARAKLQMPPVMKPRTTEPNIICVDSEIEGHDEHAFVFTDITYGLPAKSRVMVVREQNGTLRHATGDERDRILNVYFPRPGRAYHFPKMFTEQPLEQLLQEGKYLYILDRACVQFEPDDHHFIRVSNRVYEQIADHKAYDDLYSTRHYGPMALYFACHNMIEGLMADMIKRERLSDAADIVRLHNIIFPDTESAKLCEEDPNISNEEIIEAFAEKDSRQGGIIQLALQAYRESKQTADVKAA</sequence>
<evidence type="ECO:0000313" key="2">
    <source>
        <dbReference type="Proteomes" id="UP001208570"/>
    </source>
</evidence>
<comment type="caution">
    <text evidence="1">The sequence shown here is derived from an EMBL/GenBank/DDBJ whole genome shotgun (WGS) entry which is preliminary data.</text>
</comment>
<protein>
    <submittedName>
        <fullName evidence="1">Uncharacterized protein</fullName>
    </submittedName>
</protein>
<evidence type="ECO:0000313" key="1">
    <source>
        <dbReference type="EMBL" id="KAK2142642.1"/>
    </source>
</evidence>
<dbReference type="AlphaFoldDB" id="A0AAD9MR29"/>
<name>A0AAD9MR29_9ANNE</name>
<dbReference type="PANTHER" id="PTHR13071">
    <property type="entry name" value="MITOCHONDRIAL 28S RIBOSOMAL PROTEIN S22"/>
    <property type="match status" value="1"/>
</dbReference>
<dbReference type="GO" id="GO:0003735">
    <property type="term" value="F:structural constituent of ribosome"/>
    <property type="evidence" value="ECO:0007669"/>
    <property type="project" value="TreeGrafter"/>
</dbReference>
<dbReference type="GO" id="GO:0005763">
    <property type="term" value="C:mitochondrial small ribosomal subunit"/>
    <property type="evidence" value="ECO:0007669"/>
    <property type="project" value="TreeGrafter"/>
</dbReference>
<dbReference type="Pfam" id="PF10245">
    <property type="entry name" value="MRP-S22"/>
    <property type="match status" value="1"/>
</dbReference>
<proteinExistence type="predicted"/>
<keyword evidence="2" id="KW-1185">Reference proteome</keyword>
<dbReference type="Proteomes" id="UP001208570">
    <property type="component" value="Unassembled WGS sequence"/>
</dbReference>
<dbReference type="EMBL" id="JAODUP010000930">
    <property type="protein sequence ID" value="KAK2142642.1"/>
    <property type="molecule type" value="Genomic_DNA"/>
</dbReference>
<feature type="non-terminal residue" evidence="1">
    <location>
        <position position="1"/>
    </location>
</feature>
<dbReference type="PANTHER" id="PTHR13071:SF4">
    <property type="entry name" value="SMALL RIBOSOMAL SUBUNIT PROTEIN MS22"/>
    <property type="match status" value="1"/>
</dbReference>
<organism evidence="1 2">
    <name type="scientific">Paralvinella palmiformis</name>
    <dbReference type="NCBI Taxonomy" id="53620"/>
    <lineage>
        <taxon>Eukaryota</taxon>
        <taxon>Metazoa</taxon>
        <taxon>Spiralia</taxon>
        <taxon>Lophotrochozoa</taxon>
        <taxon>Annelida</taxon>
        <taxon>Polychaeta</taxon>
        <taxon>Sedentaria</taxon>
        <taxon>Canalipalpata</taxon>
        <taxon>Terebellida</taxon>
        <taxon>Terebelliformia</taxon>
        <taxon>Alvinellidae</taxon>
        <taxon>Paralvinella</taxon>
    </lineage>
</organism>
<accession>A0AAD9MR29</accession>